<name>A0ABS6FI63_9FIRM</name>
<protein>
    <submittedName>
        <fullName evidence="1">Uncharacterized protein</fullName>
    </submittedName>
</protein>
<evidence type="ECO:0000313" key="2">
    <source>
        <dbReference type="Proteomes" id="UP000783742"/>
    </source>
</evidence>
<organism evidence="1 2">
    <name type="scientific">Peptoniphilus ovalis</name>
    <dbReference type="NCBI Taxonomy" id="2841503"/>
    <lineage>
        <taxon>Bacteria</taxon>
        <taxon>Bacillati</taxon>
        <taxon>Bacillota</taxon>
        <taxon>Tissierellia</taxon>
        <taxon>Tissierellales</taxon>
        <taxon>Peptoniphilaceae</taxon>
        <taxon>Peptoniphilus</taxon>
    </lineage>
</organism>
<keyword evidence="2" id="KW-1185">Reference proteome</keyword>
<sequence>MAEQRKYLDEQGLRVLSEVNKELFVQKESGKSLTDENYTRAEKEKLATLQPYSVATSTADGLMSTVDKAKIDKIAEGAEVNAINKIKKNGVNVPIQDKEIDIKVPVNVSELVNDSEFMNKADFDTAVKEALATIGSFKTEVVAELPATETAKENTLYLVNSNTGDTNIYKEYLFVNGKFELIGDTAVDIDLSSYLRKDEITAFSAEEIRTILNA</sequence>
<dbReference type="EMBL" id="JAHLQO010000004">
    <property type="protein sequence ID" value="MBU5669671.1"/>
    <property type="molecule type" value="Genomic_DNA"/>
</dbReference>
<comment type="caution">
    <text evidence="1">The sequence shown here is derived from an EMBL/GenBank/DDBJ whole genome shotgun (WGS) entry which is preliminary data.</text>
</comment>
<accession>A0ABS6FI63</accession>
<reference evidence="1 2" key="1">
    <citation type="submission" date="2021-06" db="EMBL/GenBank/DDBJ databases">
        <authorList>
            <person name="Sun Q."/>
            <person name="Li D."/>
        </authorList>
    </citation>
    <scope>NUCLEOTIDE SEQUENCE [LARGE SCALE GENOMIC DNA]</scope>
    <source>
        <strain evidence="1 2">MSJ-1</strain>
    </source>
</reference>
<gene>
    <name evidence="1" type="ORF">KQI68_07430</name>
</gene>
<dbReference type="RefSeq" id="WP_216549505.1">
    <property type="nucleotide sequence ID" value="NZ_JAHLQO010000004.1"/>
</dbReference>
<evidence type="ECO:0000313" key="1">
    <source>
        <dbReference type="EMBL" id="MBU5669671.1"/>
    </source>
</evidence>
<dbReference type="Proteomes" id="UP000783742">
    <property type="component" value="Unassembled WGS sequence"/>
</dbReference>
<proteinExistence type="predicted"/>